<name>A0A8E2RYW8_9BURK</name>
<protein>
    <submittedName>
        <fullName evidence="2">Uncharacterized protein</fullName>
    </submittedName>
</protein>
<keyword evidence="1" id="KW-0732">Signal</keyword>
<feature type="signal peptide" evidence="1">
    <location>
        <begin position="1"/>
        <end position="31"/>
    </location>
</feature>
<dbReference type="Proteomes" id="UP000237686">
    <property type="component" value="Unassembled WGS sequence"/>
</dbReference>
<comment type="caution">
    <text evidence="2">The sequence shown here is derived from an EMBL/GenBank/DDBJ whole genome shotgun (WGS) entry which is preliminary data.</text>
</comment>
<evidence type="ECO:0000256" key="1">
    <source>
        <dbReference type="SAM" id="SignalP"/>
    </source>
</evidence>
<organism evidence="2 3">
    <name type="scientific">Burkholderia multivorans</name>
    <dbReference type="NCBI Taxonomy" id="87883"/>
    <lineage>
        <taxon>Bacteria</taxon>
        <taxon>Pseudomonadati</taxon>
        <taxon>Pseudomonadota</taxon>
        <taxon>Betaproteobacteria</taxon>
        <taxon>Burkholderiales</taxon>
        <taxon>Burkholderiaceae</taxon>
        <taxon>Burkholderia</taxon>
        <taxon>Burkholderia cepacia complex</taxon>
    </lineage>
</organism>
<dbReference type="AlphaFoldDB" id="A0A8E2RYW8"/>
<proteinExistence type="predicted"/>
<dbReference type="EMBL" id="PVFZ01000038">
    <property type="protein sequence ID" value="PRF23193.1"/>
    <property type="molecule type" value="Genomic_DNA"/>
</dbReference>
<reference evidence="2 3" key="1">
    <citation type="submission" date="2018-03" db="EMBL/GenBank/DDBJ databases">
        <authorList>
            <person name="Nguyen K."/>
            <person name="Fouts D."/>
            <person name="Sutton G."/>
        </authorList>
    </citation>
    <scope>NUCLEOTIDE SEQUENCE [LARGE SCALE GENOMIC DNA]</scope>
    <source>
        <strain evidence="2 3">AU17135</strain>
    </source>
</reference>
<evidence type="ECO:0000313" key="2">
    <source>
        <dbReference type="EMBL" id="PRF23193.1"/>
    </source>
</evidence>
<accession>A0A8E2RYW8</accession>
<feature type="chain" id="PRO_5034132375" evidence="1">
    <location>
        <begin position="32"/>
        <end position="161"/>
    </location>
</feature>
<gene>
    <name evidence="2" type="ORF">C6P98_13930</name>
</gene>
<evidence type="ECO:0000313" key="3">
    <source>
        <dbReference type="Proteomes" id="UP000237686"/>
    </source>
</evidence>
<sequence length="161" mass="16630">MRGTVMFRNLSRRALAFGIVAVLGLPGFAVAAEPASTGLGQAWPNATDVSLSPHYHVYVFRRDGIRYIQINDANGVVRGAIATADDVVLVLPIGTDAAHVRTLHVASGGTTPSTSTGTSTETVYRDQATTLSVTPLSSGALSITTQQAATCSNPGECSNGV</sequence>